<dbReference type="PANTHER" id="PTHR43798">
    <property type="entry name" value="MONOACYLGLYCEROL LIPASE"/>
    <property type="match status" value="1"/>
</dbReference>
<dbReference type="Pfam" id="PF12697">
    <property type="entry name" value="Abhydrolase_6"/>
    <property type="match status" value="1"/>
</dbReference>
<protein>
    <submittedName>
        <fullName evidence="2">Unannotated protein</fullName>
    </submittedName>
</protein>
<dbReference type="InterPro" id="IPR029058">
    <property type="entry name" value="AB_hydrolase_fold"/>
</dbReference>
<proteinExistence type="predicted"/>
<evidence type="ECO:0000313" key="4">
    <source>
        <dbReference type="EMBL" id="CAB4889641.1"/>
    </source>
</evidence>
<evidence type="ECO:0000313" key="3">
    <source>
        <dbReference type="EMBL" id="CAB4741362.1"/>
    </source>
</evidence>
<evidence type="ECO:0000313" key="2">
    <source>
        <dbReference type="EMBL" id="CAB4551058.1"/>
    </source>
</evidence>
<dbReference type="EMBL" id="CAFBMG010000006">
    <property type="protein sequence ID" value="CAB4889641.1"/>
    <property type="molecule type" value="Genomic_DNA"/>
</dbReference>
<accession>A0A6J6CMP8</accession>
<dbReference type="GO" id="GO:0016020">
    <property type="term" value="C:membrane"/>
    <property type="evidence" value="ECO:0007669"/>
    <property type="project" value="TreeGrafter"/>
</dbReference>
<dbReference type="AlphaFoldDB" id="A0A6J6CMP8"/>
<dbReference type="EMBL" id="CAEZYU010000042">
    <property type="protein sequence ID" value="CAB4741362.1"/>
    <property type="molecule type" value="Genomic_DNA"/>
</dbReference>
<dbReference type="InterPro" id="IPR050266">
    <property type="entry name" value="AB_hydrolase_sf"/>
</dbReference>
<feature type="domain" description="AB hydrolase-1" evidence="1">
    <location>
        <begin position="32"/>
        <end position="258"/>
    </location>
</feature>
<dbReference type="EMBL" id="CAEZSF010000196">
    <property type="protein sequence ID" value="CAB4551058.1"/>
    <property type="molecule type" value="Genomic_DNA"/>
</dbReference>
<dbReference type="PANTHER" id="PTHR43798:SF33">
    <property type="entry name" value="HYDROLASE, PUTATIVE (AFU_ORTHOLOGUE AFUA_2G14860)-RELATED"/>
    <property type="match status" value="1"/>
</dbReference>
<gene>
    <name evidence="2" type="ORF">UFOPK1358_01627</name>
    <name evidence="3" type="ORF">UFOPK2766_01061</name>
    <name evidence="4" type="ORF">UFOPK3519_00146</name>
</gene>
<dbReference type="SUPFAM" id="SSF53474">
    <property type="entry name" value="alpha/beta-Hydrolases"/>
    <property type="match status" value="1"/>
</dbReference>
<organism evidence="2">
    <name type="scientific">freshwater metagenome</name>
    <dbReference type="NCBI Taxonomy" id="449393"/>
    <lineage>
        <taxon>unclassified sequences</taxon>
        <taxon>metagenomes</taxon>
        <taxon>ecological metagenomes</taxon>
    </lineage>
</organism>
<dbReference type="InterPro" id="IPR000073">
    <property type="entry name" value="AB_hydrolase_1"/>
</dbReference>
<evidence type="ECO:0000259" key="1">
    <source>
        <dbReference type="Pfam" id="PF12697"/>
    </source>
</evidence>
<dbReference type="Gene3D" id="3.40.50.1820">
    <property type="entry name" value="alpha/beta hydrolase"/>
    <property type="match status" value="1"/>
</dbReference>
<sequence length="270" mass="28608">MSLRSPGEALTREGLAVLVRNRPEVDPDLPAVLFVHGAMDRAASFSRVMRRLPGFNLLALDRRGYAGSLPAGVCASLENHVDDLVGVIDYSGASSVVVIGHSLGGTLALGLAARADPRVKGVGVFEAPMPSLDNSYALVGGGAIECGDEEGPEAAAEFFYRLMVGEATWNRLRERDRAARRSEGPALLAELRSLRTPGSTVDPHSISLRVMMGVGSETRRSMAESSNLLQLALPCSEMFVINGAGHGAHLSHADEFARYVKACVGLATQL</sequence>
<name>A0A6J6CMP8_9ZZZZ</name>
<reference evidence="2" key="1">
    <citation type="submission" date="2020-05" db="EMBL/GenBank/DDBJ databases">
        <authorList>
            <person name="Chiriac C."/>
            <person name="Salcher M."/>
            <person name="Ghai R."/>
            <person name="Kavagutti S V."/>
        </authorList>
    </citation>
    <scope>NUCLEOTIDE SEQUENCE</scope>
</reference>